<evidence type="ECO:0000259" key="13">
    <source>
        <dbReference type="PROSITE" id="PS50157"/>
    </source>
</evidence>
<keyword evidence="4" id="KW-0677">Repeat</keyword>
<evidence type="ECO:0000313" key="14">
    <source>
        <dbReference type="EMBL" id="EDV95815.1"/>
    </source>
</evidence>
<keyword evidence="15" id="KW-1185">Reference proteome</keyword>
<dbReference type="PROSITE" id="PS50157">
    <property type="entry name" value="ZINC_FINGER_C2H2_2"/>
    <property type="match status" value="2"/>
</dbReference>
<comment type="subcellular location">
    <subcellularLocation>
        <location evidence="1">Nucleus</location>
    </subcellularLocation>
</comment>
<dbReference type="HOGENOM" id="CLU_016212_0_0_1"/>
<evidence type="ECO:0000256" key="11">
    <source>
        <dbReference type="PROSITE-ProRule" id="PRU00042"/>
    </source>
</evidence>
<evidence type="ECO:0000256" key="2">
    <source>
        <dbReference type="ARBA" id="ARBA00006991"/>
    </source>
</evidence>
<name>B4J0Z4_DROGR</name>
<reference evidence="14 15" key="1">
    <citation type="journal article" date="2007" name="Nature">
        <title>Evolution of genes and genomes on the Drosophila phylogeny.</title>
        <authorList>
            <consortium name="Drosophila 12 Genomes Consortium"/>
            <person name="Clark A.G."/>
            <person name="Eisen M.B."/>
            <person name="Smith D.R."/>
            <person name="Bergman C.M."/>
            <person name="Oliver B."/>
            <person name="Markow T.A."/>
            <person name="Kaufman T.C."/>
            <person name="Kellis M."/>
            <person name="Gelbart W."/>
            <person name="Iyer V.N."/>
            <person name="Pollard D.A."/>
            <person name="Sackton T.B."/>
            <person name="Larracuente A.M."/>
            <person name="Singh N.D."/>
            <person name="Abad J.P."/>
            <person name="Abt D.N."/>
            <person name="Adryan B."/>
            <person name="Aguade M."/>
            <person name="Akashi H."/>
            <person name="Anderson W.W."/>
            <person name="Aquadro C.F."/>
            <person name="Ardell D.H."/>
            <person name="Arguello R."/>
            <person name="Artieri C.G."/>
            <person name="Barbash D.A."/>
            <person name="Barker D."/>
            <person name="Barsanti P."/>
            <person name="Batterham P."/>
            <person name="Batzoglou S."/>
            <person name="Begun D."/>
            <person name="Bhutkar A."/>
            <person name="Blanco E."/>
            <person name="Bosak S.A."/>
            <person name="Bradley R.K."/>
            <person name="Brand A.D."/>
            <person name="Brent M.R."/>
            <person name="Brooks A.N."/>
            <person name="Brown R.H."/>
            <person name="Butlin R.K."/>
            <person name="Caggese C."/>
            <person name="Calvi B.R."/>
            <person name="Bernardo de Carvalho A."/>
            <person name="Caspi A."/>
            <person name="Castrezana S."/>
            <person name="Celniker S.E."/>
            <person name="Chang J.L."/>
            <person name="Chapple C."/>
            <person name="Chatterji S."/>
            <person name="Chinwalla A."/>
            <person name="Civetta A."/>
            <person name="Clifton S.W."/>
            <person name="Comeron J.M."/>
            <person name="Costello J.C."/>
            <person name="Coyne J.A."/>
            <person name="Daub J."/>
            <person name="David R.G."/>
            <person name="Delcher A.L."/>
            <person name="Delehaunty K."/>
            <person name="Do C.B."/>
            <person name="Ebling H."/>
            <person name="Edwards K."/>
            <person name="Eickbush T."/>
            <person name="Evans J.D."/>
            <person name="Filipski A."/>
            <person name="Findeiss S."/>
            <person name="Freyhult E."/>
            <person name="Fulton L."/>
            <person name="Fulton R."/>
            <person name="Garcia A.C."/>
            <person name="Gardiner A."/>
            <person name="Garfield D.A."/>
            <person name="Garvin B.E."/>
            <person name="Gibson G."/>
            <person name="Gilbert D."/>
            <person name="Gnerre S."/>
            <person name="Godfrey J."/>
            <person name="Good R."/>
            <person name="Gotea V."/>
            <person name="Gravely B."/>
            <person name="Greenberg A.J."/>
            <person name="Griffiths-Jones S."/>
            <person name="Gross S."/>
            <person name="Guigo R."/>
            <person name="Gustafson E.A."/>
            <person name="Haerty W."/>
            <person name="Hahn M.W."/>
            <person name="Halligan D.L."/>
            <person name="Halpern A.L."/>
            <person name="Halter G.M."/>
            <person name="Han M.V."/>
            <person name="Heger A."/>
            <person name="Hillier L."/>
            <person name="Hinrichs A.S."/>
            <person name="Holmes I."/>
            <person name="Hoskins R.A."/>
            <person name="Hubisz M.J."/>
            <person name="Hultmark D."/>
            <person name="Huntley M.A."/>
            <person name="Jaffe D.B."/>
            <person name="Jagadeeshan S."/>
            <person name="Jeck W.R."/>
            <person name="Johnson J."/>
            <person name="Jones C.D."/>
            <person name="Jordan W.C."/>
            <person name="Karpen G.H."/>
            <person name="Kataoka E."/>
            <person name="Keightley P.D."/>
            <person name="Kheradpour P."/>
            <person name="Kirkness E.F."/>
            <person name="Koerich L.B."/>
            <person name="Kristiansen K."/>
            <person name="Kudrna D."/>
            <person name="Kulathinal R.J."/>
            <person name="Kumar S."/>
            <person name="Kwok R."/>
            <person name="Lander E."/>
            <person name="Langley C.H."/>
            <person name="Lapoint R."/>
            <person name="Lazzaro B.P."/>
            <person name="Lee S.J."/>
            <person name="Levesque L."/>
            <person name="Li R."/>
            <person name="Lin C.F."/>
            <person name="Lin M.F."/>
            <person name="Lindblad-Toh K."/>
            <person name="Llopart A."/>
            <person name="Long M."/>
            <person name="Low L."/>
            <person name="Lozovsky E."/>
            <person name="Lu J."/>
            <person name="Luo M."/>
            <person name="Machado C.A."/>
            <person name="Makalowski W."/>
            <person name="Marzo M."/>
            <person name="Matsuda M."/>
            <person name="Matzkin L."/>
            <person name="McAllister B."/>
            <person name="McBride C.S."/>
            <person name="McKernan B."/>
            <person name="McKernan K."/>
            <person name="Mendez-Lago M."/>
            <person name="Minx P."/>
            <person name="Mollenhauer M.U."/>
            <person name="Montooth K."/>
            <person name="Mount S.M."/>
            <person name="Mu X."/>
            <person name="Myers E."/>
            <person name="Negre B."/>
            <person name="Newfeld S."/>
            <person name="Nielsen R."/>
            <person name="Noor M.A."/>
            <person name="O'Grady P."/>
            <person name="Pachter L."/>
            <person name="Papaceit M."/>
            <person name="Parisi M.J."/>
            <person name="Parisi M."/>
            <person name="Parts L."/>
            <person name="Pedersen J.S."/>
            <person name="Pesole G."/>
            <person name="Phillippy A.M."/>
            <person name="Ponting C.P."/>
            <person name="Pop M."/>
            <person name="Porcelli D."/>
            <person name="Powell J.R."/>
            <person name="Prohaska S."/>
            <person name="Pruitt K."/>
            <person name="Puig M."/>
            <person name="Quesneville H."/>
            <person name="Ram K.R."/>
            <person name="Rand D."/>
            <person name="Rasmussen M.D."/>
            <person name="Reed L.K."/>
            <person name="Reenan R."/>
            <person name="Reily A."/>
            <person name="Remington K.A."/>
            <person name="Rieger T.T."/>
            <person name="Ritchie M.G."/>
            <person name="Robin C."/>
            <person name="Rogers Y.H."/>
            <person name="Rohde C."/>
            <person name="Rozas J."/>
            <person name="Rubenfield M.J."/>
            <person name="Ruiz A."/>
            <person name="Russo S."/>
            <person name="Salzberg S.L."/>
            <person name="Sanchez-Gracia A."/>
            <person name="Saranga D.J."/>
            <person name="Sato H."/>
            <person name="Schaeffer S.W."/>
            <person name="Schatz M.C."/>
            <person name="Schlenke T."/>
            <person name="Schwartz R."/>
            <person name="Segarra C."/>
            <person name="Singh R.S."/>
            <person name="Sirot L."/>
            <person name="Sirota M."/>
            <person name="Sisneros N.B."/>
            <person name="Smith C.D."/>
            <person name="Smith T.F."/>
            <person name="Spieth J."/>
            <person name="Stage D.E."/>
            <person name="Stark A."/>
            <person name="Stephan W."/>
            <person name="Strausberg R.L."/>
            <person name="Strempel S."/>
            <person name="Sturgill D."/>
            <person name="Sutton G."/>
            <person name="Sutton G.G."/>
            <person name="Tao W."/>
            <person name="Teichmann S."/>
            <person name="Tobari Y.N."/>
            <person name="Tomimura Y."/>
            <person name="Tsolas J.M."/>
            <person name="Valente V.L."/>
            <person name="Venter E."/>
            <person name="Venter J.C."/>
            <person name="Vicario S."/>
            <person name="Vieira F.G."/>
            <person name="Vilella A.J."/>
            <person name="Villasante A."/>
            <person name="Walenz B."/>
            <person name="Wang J."/>
            <person name="Wasserman M."/>
            <person name="Watts T."/>
            <person name="Wilson D."/>
            <person name="Wilson R.K."/>
            <person name="Wing R.A."/>
            <person name="Wolfner M.F."/>
            <person name="Wong A."/>
            <person name="Wong G.K."/>
            <person name="Wu C.I."/>
            <person name="Wu G."/>
            <person name="Yamamoto D."/>
            <person name="Yang H.P."/>
            <person name="Yang S.P."/>
            <person name="Yorke J.A."/>
            <person name="Yoshida K."/>
            <person name="Zdobnov E."/>
            <person name="Zhang P."/>
            <person name="Zhang Y."/>
            <person name="Zimin A.V."/>
            <person name="Baldwin J."/>
            <person name="Abdouelleil A."/>
            <person name="Abdulkadir J."/>
            <person name="Abebe A."/>
            <person name="Abera B."/>
            <person name="Abreu J."/>
            <person name="Acer S.C."/>
            <person name="Aftuck L."/>
            <person name="Alexander A."/>
            <person name="An P."/>
            <person name="Anderson E."/>
            <person name="Anderson S."/>
            <person name="Arachi H."/>
            <person name="Azer M."/>
            <person name="Bachantsang P."/>
            <person name="Barry A."/>
            <person name="Bayul T."/>
            <person name="Berlin A."/>
            <person name="Bessette D."/>
            <person name="Bloom T."/>
            <person name="Blye J."/>
            <person name="Boguslavskiy L."/>
            <person name="Bonnet C."/>
            <person name="Boukhgalter B."/>
            <person name="Bourzgui I."/>
            <person name="Brown A."/>
            <person name="Cahill P."/>
            <person name="Channer S."/>
            <person name="Cheshatsang Y."/>
            <person name="Chuda L."/>
            <person name="Citroen M."/>
            <person name="Collymore A."/>
            <person name="Cooke P."/>
            <person name="Costello M."/>
            <person name="D'Aco K."/>
            <person name="Daza R."/>
            <person name="De Haan G."/>
            <person name="DeGray S."/>
            <person name="DeMaso C."/>
            <person name="Dhargay N."/>
            <person name="Dooley K."/>
            <person name="Dooley E."/>
            <person name="Doricent M."/>
            <person name="Dorje P."/>
            <person name="Dorjee K."/>
            <person name="Dupes A."/>
            <person name="Elong R."/>
            <person name="Falk J."/>
            <person name="Farina A."/>
            <person name="Faro S."/>
            <person name="Ferguson D."/>
            <person name="Fisher S."/>
            <person name="Foley C.D."/>
            <person name="Franke A."/>
            <person name="Friedrich D."/>
            <person name="Gadbois L."/>
            <person name="Gearin G."/>
            <person name="Gearin C.R."/>
            <person name="Giannoukos G."/>
            <person name="Goode T."/>
            <person name="Graham J."/>
            <person name="Grandbois E."/>
            <person name="Grewal S."/>
            <person name="Gyaltsen K."/>
            <person name="Hafez N."/>
            <person name="Hagos B."/>
            <person name="Hall J."/>
            <person name="Henson C."/>
            <person name="Hollinger A."/>
            <person name="Honan T."/>
            <person name="Huard M.D."/>
            <person name="Hughes L."/>
            <person name="Hurhula B."/>
            <person name="Husby M.E."/>
            <person name="Kamat A."/>
            <person name="Kanga B."/>
            <person name="Kashin S."/>
            <person name="Khazanovich D."/>
            <person name="Kisner P."/>
            <person name="Lance K."/>
            <person name="Lara M."/>
            <person name="Lee W."/>
            <person name="Lennon N."/>
            <person name="Letendre F."/>
            <person name="LeVine R."/>
            <person name="Lipovsky A."/>
            <person name="Liu X."/>
            <person name="Liu J."/>
            <person name="Liu S."/>
            <person name="Lokyitsang T."/>
            <person name="Lokyitsang Y."/>
            <person name="Lubonja R."/>
            <person name="Lui A."/>
            <person name="MacDonald P."/>
            <person name="Magnisalis V."/>
            <person name="Maru K."/>
            <person name="Matthews C."/>
            <person name="McCusker W."/>
            <person name="McDonough S."/>
            <person name="Mehta T."/>
            <person name="Meldrim J."/>
            <person name="Meneus L."/>
            <person name="Mihai O."/>
            <person name="Mihalev A."/>
            <person name="Mihova T."/>
            <person name="Mittelman R."/>
            <person name="Mlenga V."/>
            <person name="Montmayeur A."/>
            <person name="Mulrain L."/>
            <person name="Navidi A."/>
            <person name="Naylor J."/>
            <person name="Negash T."/>
            <person name="Nguyen T."/>
            <person name="Nguyen N."/>
            <person name="Nicol R."/>
            <person name="Norbu C."/>
            <person name="Norbu N."/>
            <person name="Novod N."/>
            <person name="O'Neill B."/>
            <person name="Osman S."/>
            <person name="Markiewicz E."/>
            <person name="Oyono O.L."/>
            <person name="Patti C."/>
            <person name="Phunkhang P."/>
            <person name="Pierre F."/>
            <person name="Priest M."/>
            <person name="Raghuraman S."/>
            <person name="Rege F."/>
            <person name="Reyes R."/>
            <person name="Rise C."/>
            <person name="Rogov P."/>
            <person name="Ross K."/>
            <person name="Ryan E."/>
            <person name="Settipalli S."/>
            <person name="Shea T."/>
            <person name="Sherpa N."/>
            <person name="Shi L."/>
            <person name="Shih D."/>
            <person name="Sparrow T."/>
            <person name="Spaulding J."/>
            <person name="Stalker J."/>
            <person name="Stange-Thomann N."/>
            <person name="Stavropoulos S."/>
            <person name="Stone C."/>
            <person name="Strader C."/>
            <person name="Tesfaye S."/>
            <person name="Thomson T."/>
            <person name="Thoulutsang Y."/>
            <person name="Thoulutsang D."/>
            <person name="Topham K."/>
            <person name="Topping I."/>
            <person name="Tsamla T."/>
            <person name="Vassiliev H."/>
            <person name="Vo A."/>
            <person name="Wangchuk T."/>
            <person name="Wangdi T."/>
            <person name="Weiand M."/>
            <person name="Wilkinson J."/>
            <person name="Wilson A."/>
            <person name="Yadav S."/>
            <person name="Young G."/>
            <person name="Yu Q."/>
            <person name="Zembek L."/>
            <person name="Zhong D."/>
            <person name="Zimmer A."/>
            <person name="Zwirko Z."/>
            <person name="Jaffe D.B."/>
            <person name="Alvarez P."/>
            <person name="Brockman W."/>
            <person name="Butler J."/>
            <person name="Chin C."/>
            <person name="Gnerre S."/>
            <person name="Grabherr M."/>
            <person name="Kleber M."/>
            <person name="Mauceli E."/>
            <person name="MacCallum I."/>
        </authorList>
    </citation>
    <scope>NUCLEOTIDE SEQUENCE [LARGE SCALE GENOMIC DNA]</scope>
    <source>
        <strain evidence="15">Tucson 15287-2541.00</strain>
    </source>
</reference>
<dbReference type="KEGG" id="dgr:6557298"/>
<keyword evidence="10" id="KW-0539">Nucleus</keyword>
<protein>
    <submittedName>
        <fullName evidence="14">GH15912</fullName>
    </submittedName>
</protein>
<feature type="region of interest" description="Disordered" evidence="12">
    <location>
        <begin position="54"/>
        <end position="76"/>
    </location>
</feature>
<comment type="similarity">
    <text evidence="2">Belongs to the krueppel C2H2-type zinc-finger protein family.</text>
</comment>
<dbReference type="Pfam" id="PF13894">
    <property type="entry name" value="zf-C2H2_4"/>
    <property type="match status" value="1"/>
</dbReference>
<feature type="region of interest" description="Disordered" evidence="12">
    <location>
        <begin position="192"/>
        <end position="224"/>
    </location>
</feature>
<evidence type="ECO:0000256" key="5">
    <source>
        <dbReference type="ARBA" id="ARBA00022771"/>
    </source>
</evidence>
<dbReference type="SMART" id="SM00355">
    <property type="entry name" value="ZnF_C2H2"/>
    <property type="match status" value="7"/>
</dbReference>
<dbReference type="InParanoid" id="B4J0Z4"/>
<dbReference type="PANTHER" id="PTHR24379">
    <property type="entry name" value="KRAB AND ZINC FINGER DOMAIN-CONTAINING"/>
    <property type="match status" value="1"/>
</dbReference>
<dbReference type="SUPFAM" id="SSF57667">
    <property type="entry name" value="beta-beta-alpha zinc fingers"/>
    <property type="match status" value="2"/>
</dbReference>
<keyword evidence="6" id="KW-0862">Zinc</keyword>
<keyword evidence="9" id="KW-0804">Transcription</keyword>
<dbReference type="eggNOG" id="KOG1721">
    <property type="taxonomic scope" value="Eukaryota"/>
</dbReference>
<keyword evidence="5 11" id="KW-0863">Zinc-finger</keyword>
<evidence type="ECO:0000256" key="12">
    <source>
        <dbReference type="SAM" id="MobiDB-lite"/>
    </source>
</evidence>
<keyword evidence="8" id="KW-0238">DNA-binding</keyword>
<dbReference type="GO" id="GO:0008270">
    <property type="term" value="F:zinc ion binding"/>
    <property type="evidence" value="ECO:0007669"/>
    <property type="project" value="UniProtKB-KW"/>
</dbReference>
<evidence type="ECO:0000313" key="15">
    <source>
        <dbReference type="Proteomes" id="UP000001070"/>
    </source>
</evidence>
<evidence type="ECO:0000256" key="4">
    <source>
        <dbReference type="ARBA" id="ARBA00022737"/>
    </source>
</evidence>
<dbReference type="AlphaFoldDB" id="B4J0Z4"/>
<feature type="domain" description="C2H2-type" evidence="13">
    <location>
        <begin position="234"/>
        <end position="262"/>
    </location>
</feature>
<gene>
    <name evidence="14" type="primary">Dgri\GH15912</name>
    <name evidence="14" type="ORF">Dgri_GH15912</name>
</gene>
<evidence type="ECO:0000256" key="3">
    <source>
        <dbReference type="ARBA" id="ARBA00022723"/>
    </source>
</evidence>
<dbReference type="Proteomes" id="UP000001070">
    <property type="component" value="Unassembled WGS sequence"/>
</dbReference>
<organism evidence="15">
    <name type="scientific">Drosophila grimshawi</name>
    <name type="common">Hawaiian fruit fly</name>
    <name type="synonym">Idiomyia grimshawi</name>
    <dbReference type="NCBI Taxonomy" id="7222"/>
    <lineage>
        <taxon>Eukaryota</taxon>
        <taxon>Metazoa</taxon>
        <taxon>Ecdysozoa</taxon>
        <taxon>Arthropoda</taxon>
        <taxon>Hexapoda</taxon>
        <taxon>Insecta</taxon>
        <taxon>Pterygota</taxon>
        <taxon>Neoptera</taxon>
        <taxon>Endopterygota</taxon>
        <taxon>Diptera</taxon>
        <taxon>Brachycera</taxon>
        <taxon>Muscomorpha</taxon>
        <taxon>Ephydroidea</taxon>
        <taxon>Drosophilidae</taxon>
        <taxon>Drosophila</taxon>
        <taxon>Hawaiian Drosophila</taxon>
    </lineage>
</organism>
<evidence type="ECO:0000256" key="6">
    <source>
        <dbReference type="ARBA" id="ARBA00022833"/>
    </source>
</evidence>
<dbReference type="EMBL" id="CH916366">
    <property type="protein sequence ID" value="EDV95815.1"/>
    <property type="molecule type" value="Genomic_DNA"/>
</dbReference>
<sequence>MELPARIVYVCSLCLRQYDLLEDLRGHMVYFHDCQPIKTNGALKPQIAKRRESLEDHNRELSLSQPPPPHRPPAELQPMPFRDFRLALRVNMQVPCAESSACIYKFESVQKLALHANCHKGVGYSCSECGLDMANWRRCSLHLWKSHQLDVDLLQCPVSGCDYKSPISALVWRHMRVHKKWRARVMRRELLRRRAQQKQQQQQEEQQEQNDASETQPQPAQPAVAKKSKFYAEKTCEICQRKFVNGKTLSKHVKTVHNKIKPFICNVCGKKTARKASLIIHMRQHTGEKPLKCEQCKFSTRDPSSLYKHRQRHGTPTVATSNPSPNSPS</sequence>
<feature type="domain" description="C2H2-type" evidence="13">
    <location>
        <begin position="263"/>
        <end position="290"/>
    </location>
</feature>
<dbReference type="GO" id="GO:0003690">
    <property type="term" value="F:double-stranded DNA binding"/>
    <property type="evidence" value="ECO:0007669"/>
    <property type="project" value="UniProtKB-ARBA"/>
</dbReference>
<dbReference type="InterPro" id="IPR013087">
    <property type="entry name" value="Znf_C2H2_type"/>
</dbReference>
<feature type="compositionally biased region" description="Polar residues" evidence="12">
    <location>
        <begin position="317"/>
        <end position="329"/>
    </location>
</feature>
<keyword evidence="7" id="KW-0805">Transcription regulation</keyword>
<dbReference type="FunCoup" id="B4J0Z4">
    <property type="interactions" value="560"/>
</dbReference>
<keyword evidence="3" id="KW-0479">Metal-binding</keyword>
<dbReference type="OMA" id="GHMVYFH"/>
<evidence type="ECO:0000256" key="7">
    <source>
        <dbReference type="ARBA" id="ARBA00023015"/>
    </source>
</evidence>
<evidence type="ECO:0000256" key="10">
    <source>
        <dbReference type="ARBA" id="ARBA00023242"/>
    </source>
</evidence>
<accession>B4J0Z4</accession>
<dbReference type="PANTHER" id="PTHR24379:SF121">
    <property type="entry name" value="C2H2-TYPE DOMAIN-CONTAINING PROTEIN"/>
    <property type="match status" value="1"/>
</dbReference>
<dbReference type="PROSITE" id="PS00028">
    <property type="entry name" value="ZINC_FINGER_C2H2_1"/>
    <property type="match status" value="2"/>
</dbReference>
<dbReference type="OrthoDB" id="6077919at2759"/>
<proteinExistence type="inferred from homology"/>
<dbReference type="Pfam" id="PF00096">
    <property type="entry name" value="zf-C2H2"/>
    <property type="match status" value="1"/>
</dbReference>
<evidence type="ECO:0000256" key="8">
    <source>
        <dbReference type="ARBA" id="ARBA00023125"/>
    </source>
</evidence>
<dbReference type="FunFam" id="3.30.160.60:FF:001370">
    <property type="entry name" value="Zinc finger protein"/>
    <property type="match status" value="1"/>
</dbReference>
<dbReference type="Gene3D" id="3.30.160.60">
    <property type="entry name" value="Classic Zinc Finger"/>
    <property type="match status" value="3"/>
</dbReference>
<evidence type="ECO:0000256" key="1">
    <source>
        <dbReference type="ARBA" id="ARBA00004123"/>
    </source>
</evidence>
<dbReference type="InterPro" id="IPR036236">
    <property type="entry name" value="Znf_C2H2_sf"/>
</dbReference>
<dbReference type="PhylomeDB" id="B4J0Z4"/>
<dbReference type="GO" id="GO:0005634">
    <property type="term" value="C:nucleus"/>
    <property type="evidence" value="ECO:0007669"/>
    <property type="project" value="UniProtKB-SubCell"/>
</dbReference>
<evidence type="ECO:0000256" key="9">
    <source>
        <dbReference type="ARBA" id="ARBA00023163"/>
    </source>
</evidence>
<feature type="region of interest" description="Disordered" evidence="12">
    <location>
        <begin position="304"/>
        <end position="329"/>
    </location>
</feature>